<feature type="non-terminal residue" evidence="2">
    <location>
        <position position="948"/>
    </location>
</feature>
<accession>A0A8K0K2D6</accession>
<dbReference type="AlphaFoldDB" id="A0A8K0K2D6"/>
<organism evidence="2 3">
    <name type="scientific">Ladona fulva</name>
    <name type="common">Scarce chaser dragonfly</name>
    <name type="synonym">Libellula fulva</name>
    <dbReference type="NCBI Taxonomy" id="123851"/>
    <lineage>
        <taxon>Eukaryota</taxon>
        <taxon>Metazoa</taxon>
        <taxon>Ecdysozoa</taxon>
        <taxon>Arthropoda</taxon>
        <taxon>Hexapoda</taxon>
        <taxon>Insecta</taxon>
        <taxon>Pterygota</taxon>
        <taxon>Palaeoptera</taxon>
        <taxon>Odonata</taxon>
        <taxon>Epiprocta</taxon>
        <taxon>Anisoptera</taxon>
        <taxon>Libelluloidea</taxon>
        <taxon>Libellulidae</taxon>
        <taxon>Ladona</taxon>
    </lineage>
</organism>
<evidence type="ECO:0000313" key="3">
    <source>
        <dbReference type="Proteomes" id="UP000792457"/>
    </source>
</evidence>
<reference evidence="2" key="1">
    <citation type="submission" date="2013-04" db="EMBL/GenBank/DDBJ databases">
        <authorList>
            <person name="Qu J."/>
            <person name="Murali S.C."/>
            <person name="Bandaranaike D."/>
            <person name="Bellair M."/>
            <person name="Blankenburg K."/>
            <person name="Chao H."/>
            <person name="Dinh H."/>
            <person name="Doddapaneni H."/>
            <person name="Downs B."/>
            <person name="Dugan-Rocha S."/>
            <person name="Elkadiri S."/>
            <person name="Gnanaolivu R.D."/>
            <person name="Hernandez B."/>
            <person name="Javaid M."/>
            <person name="Jayaseelan J.C."/>
            <person name="Lee S."/>
            <person name="Li M."/>
            <person name="Ming W."/>
            <person name="Munidasa M."/>
            <person name="Muniz J."/>
            <person name="Nguyen L."/>
            <person name="Ongeri F."/>
            <person name="Osuji N."/>
            <person name="Pu L.-L."/>
            <person name="Puazo M."/>
            <person name="Qu C."/>
            <person name="Quiroz J."/>
            <person name="Raj R."/>
            <person name="Weissenberger G."/>
            <person name="Xin Y."/>
            <person name="Zou X."/>
            <person name="Han Y."/>
            <person name="Richards S."/>
            <person name="Worley K."/>
            <person name="Muzny D."/>
            <person name="Gibbs R."/>
        </authorList>
    </citation>
    <scope>NUCLEOTIDE SEQUENCE</scope>
    <source>
        <strain evidence="2">Sampled in the wild</strain>
    </source>
</reference>
<dbReference type="GO" id="GO:0097352">
    <property type="term" value="P:autophagosome maturation"/>
    <property type="evidence" value="ECO:0007669"/>
    <property type="project" value="TreeGrafter"/>
</dbReference>
<gene>
    <name evidence="2" type="ORF">J437_LFUL006372</name>
</gene>
<sequence length="948" mass="106688">RIWRKDYIYTVGIRRNILSNLKAWEALRGSCDQTVSNGSFLLSSHSHPLQRITERLHLCSDPPSIYFPPQIDPPIRFEHLHPASRKEVSSKSIRSCILPLLECARLYSLYNSENIALDCSLLELLPHLYEDISIEFTQLVHCKPSSSQRNSDEPSSCSSPARITFKVKESQICEGVRSQVDRNLNDRDRLINSVLHEAPREACAASVSLENIIKSLIVDKKNINHRSKVCETALVLLNSLVDMFSEDTISQYPPTKKLVNSCVETLGQEFVVGIESQLLPLLLKMMERPQLVGILAPLLSPSTVSNGAFLQGYDVVIRHLPNMDENVAFVLLSKFDIGHWLTQDNPPDVERVHLVHLIIDGLSSSNTMKDNEPTVIAGLLQRHLRTLLVNNVPELFLKVIEFLLKASGDHCLQTFVWFDVLDAIISLDNGQVKSQLPVLRSDISPEHLAVILKEFATRQRILTFDQVKNVANFIGDYFHDERLHFGLHGLYPKYRSHIKAIQVLLELLGHLLIAASNGREMGAFTSSSFVGYLWPSLCNMFGPWLLPYWEDQLKEEGAHWILELMDGHPPLTPWIPSDSTYAFTIALSFSRCIFFLMDTFPGHSNILSPVWEMYFSSIAQTGVGCHILEIIHDAFSSLPWNQFWPTLQNLKNMVDVMETAPTECHLFIFHITTQIRWKEWVGSVAPSNSLCAEALSSLLKLILLLSSDFSLKKVNHSDLHPLLRDAKAFPWHNLRASDYALLIDLFINHTKPEMVLGWSASNKTEDLSLLLLLQWIAGVNDPQQEEGLPPRCLLFFCAIAKLLFIVLEGMVQDKTAEVKDAFAKLLKELEAAVVKGFPCRGSSKQMLEMADVIKVVLLPHLSANSLKCTEAFCEALSLKSSSVSTHVLPNTLCAKGLLYALNSSNLSQSQLHLLVESALEVSLIDEQDVFPLLDTIPKLLNFQGQQIL</sequence>
<dbReference type="Proteomes" id="UP000792457">
    <property type="component" value="Unassembled WGS sequence"/>
</dbReference>
<dbReference type="PANTHER" id="PTHR31139">
    <property type="entry name" value="ECTOPIC P GRANULES PROTEIN 5 HOMOLOG"/>
    <property type="match status" value="1"/>
</dbReference>
<feature type="domain" description="Epg5-like central TPR repeats" evidence="1">
    <location>
        <begin position="275"/>
        <end position="677"/>
    </location>
</feature>
<dbReference type="PANTHER" id="PTHR31139:SF4">
    <property type="entry name" value="ECTOPIC P GRANULES PROTEIN 5 HOMOLOG"/>
    <property type="match status" value="1"/>
</dbReference>
<dbReference type="OrthoDB" id="75419at2759"/>
<dbReference type="GO" id="GO:0005737">
    <property type="term" value="C:cytoplasm"/>
    <property type="evidence" value="ECO:0007669"/>
    <property type="project" value="TreeGrafter"/>
</dbReference>
<proteinExistence type="predicted"/>
<dbReference type="Pfam" id="PF26103">
    <property type="entry name" value="TPR_Epg5"/>
    <property type="match status" value="1"/>
</dbReference>
<dbReference type="EMBL" id="KZ308266">
    <property type="protein sequence ID" value="KAG8226065.1"/>
    <property type="molecule type" value="Genomic_DNA"/>
</dbReference>
<dbReference type="InterPro" id="IPR051436">
    <property type="entry name" value="Autophagy-related_EPG5"/>
</dbReference>
<evidence type="ECO:0000259" key="1">
    <source>
        <dbReference type="Pfam" id="PF26103"/>
    </source>
</evidence>
<dbReference type="InterPro" id="IPR059030">
    <property type="entry name" value="TPR_Epg5_mid"/>
</dbReference>
<protein>
    <recommendedName>
        <fullName evidence="1">Epg5-like central TPR repeats domain-containing protein</fullName>
    </recommendedName>
</protein>
<evidence type="ECO:0000313" key="2">
    <source>
        <dbReference type="EMBL" id="KAG8226065.1"/>
    </source>
</evidence>
<keyword evidence="3" id="KW-1185">Reference proteome</keyword>
<comment type="caution">
    <text evidence="2">The sequence shown here is derived from an EMBL/GenBank/DDBJ whole genome shotgun (WGS) entry which is preliminary data.</text>
</comment>
<reference evidence="2" key="2">
    <citation type="submission" date="2017-10" db="EMBL/GenBank/DDBJ databases">
        <title>Ladona fulva Genome sequencing and assembly.</title>
        <authorList>
            <person name="Murali S."/>
            <person name="Richards S."/>
            <person name="Bandaranaike D."/>
            <person name="Bellair M."/>
            <person name="Blankenburg K."/>
            <person name="Chao H."/>
            <person name="Dinh H."/>
            <person name="Doddapaneni H."/>
            <person name="Dugan-Rocha S."/>
            <person name="Elkadiri S."/>
            <person name="Gnanaolivu R."/>
            <person name="Hernandez B."/>
            <person name="Skinner E."/>
            <person name="Javaid M."/>
            <person name="Lee S."/>
            <person name="Li M."/>
            <person name="Ming W."/>
            <person name="Munidasa M."/>
            <person name="Muniz J."/>
            <person name="Nguyen L."/>
            <person name="Hughes D."/>
            <person name="Osuji N."/>
            <person name="Pu L.-L."/>
            <person name="Puazo M."/>
            <person name="Qu C."/>
            <person name="Quiroz J."/>
            <person name="Raj R."/>
            <person name="Weissenberger G."/>
            <person name="Xin Y."/>
            <person name="Zou X."/>
            <person name="Han Y."/>
            <person name="Worley K."/>
            <person name="Muzny D."/>
            <person name="Gibbs R."/>
        </authorList>
    </citation>
    <scope>NUCLEOTIDE SEQUENCE</scope>
    <source>
        <strain evidence="2">Sampled in the wild</strain>
    </source>
</reference>
<name>A0A8K0K2D6_LADFU</name>